<feature type="domain" description="Tyrosine specific protein phosphatases" evidence="1">
    <location>
        <begin position="157"/>
        <end position="222"/>
    </location>
</feature>
<dbReference type="SUPFAM" id="SSF52799">
    <property type="entry name" value="(Phosphotyrosine protein) phosphatases II"/>
    <property type="match status" value="1"/>
</dbReference>
<dbReference type="Gene3D" id="3.90.190.10">
    <property type="entry name" value="Protein tyrosine phosphatase superfamily"/>
    <property type="match status" value="1"/>
</dbReference>
<protein>
    <submittedName>
        <fullName evidence="2">TYR_PHOSPHATASE_2 domain-containing protein</fullName>
    </submittedName>
</protein>
<evidence type="ECO:0000313" key="4">
    <source>
        <dbReference type="Proteomes" id="UP001642464"/>
    </source>
</evidence>
<reference evidence="2 4" key="1">
    <citation type="submission" date="2024-02" db="EMBL/GenBank/DDBJ databases">
        <authorList>
            <person name="Chen Y."/>
            <person name="Shah S."/>
            <person name="Dougan E. K."/>
            <person name="Thang M."/>
            <person name="Chan C."/>
        </authorList>
    </citation>
    <scope>NUCLEOTIDE SEQUENCE [LARGE SCALE GENOMIC DNA]</scope>
</reference>
<dbReference type="EMBL" id="CAXAMM010029269">
    <property type="protein sequence ID" value="CAK9064414.1"/>
    <property type="molecule type" value="Genomic_DNA"/>
</dbReference>
<gene>
    <name evidence="2" type="ORF">SCF082_LOCUS33163</name>
    <name evidence="3" type="ORF">SCF082_LOCUS33327</name>
</gene>
<keyword evidence="4" id="KW-1185">Reference proteome</keyword>
<evidence type="ECO:0000313" key="2">
    <source>
        <dbReference type="EMBL" id="CAK9064414.1"/>
    </source>
</evidence>
<proteinExistence type="predicted"/>
<comment type="caution">
    <text evidence="2">The sequence shown here is derived from an EMBL/GenBank/DDBJ whole genome shotgun (WGS) entry which is preliminary data.</text>
</comment>
<organism evidence="2 4">
    <name type="scientific">Durusdinium trenchii</name>
    <dbReference type="NCBI Taxonomy" id="1381693"/>
    <lineage>
        <taxon>Eukaryota</taxon>
        <taxon>Sar</taxon>
        <taxon>Alveolata</taxon>
        <taxon>Dinophyceae</taxon>
        <taxon>Suessiales</taxon>
        <taxon>Symbiodiniaceae</taxon>
        <taxon>Durusdinium</taxon>
    </lineage>
</organism>
<dbReference type="InterPro" id="IPR000387">
    <property type="entry name" value="Tyr_Pase_dom"/>
</dbReference>
<dbReference type="EMBL" id="CAXAMM010029546">
    <property type="protein sequence ID" value="CAK9064890.1"/>
    <property type="molecule type" value="Genomic_DNA"/>
</dbReference>
<evidence type="ECO:0000259" key="1">
    <source>
        <dbReference type="PROSITE" id="PS50056"/>
    </source>
</evidence>
<dbReference type="PROSITE" id="PS50056">
    <property type="entry name" value="TYR_PHOSPHATASE_2"/>
    <property type="match status" value="1"/>
</dbReference>
<sequence length="257" mass="29766">MEPYDDAMSAACAALQRIIESTLDAPIEDQPTLDRLLAAHQYHFGDISDWPNDICEILPGEMMSLEPPEIYFLGSLAACRHLRTHQETVPLSHHKVSVVLSFCPREMTRIRGQPEVGWKAWFEDLQIRWFTFDVDDPRTYLDDTNTFCQEVGNAWLSSWMDMCCALLKHLKATTQREERGILFHCFGRVNRSSAALCAWLIFRRQLSAEAAVQSLLTARPTLHPWKHRPHVFWALRTWEKNLNSFVRPRIFAAVQEL</sequence>
<evidence type="ECO:0000313" key="3">
    <source>
        <dbReference type="EMBL" id="CAK9064890.1"/>
    </source>
</evidence>
<dbReference type="InterPro" id="IPR029021">
    <property type="entry name" value="Prot-tyrosine_phosphatase-like"/>
</dbReference>
<name>A0ABP0NNQ9_9DINO</name>
<accession>A0ABP0NNQ9</accession>
<dbReference type="Proteomes" id="UP001642464">
    <property type="component" value="Unassembled WGS sequence"/>
</dbReference>